<dbReference type="Proteomes" id="UP001498935">
    <property type="component" value="Unassembled WGS sequence"/>
</dbReference>
<feature type="region of interest" description="Disordered" evidence="1">
    <location>
        <begin position="23"/>
        <end position="50"/>
    </location>
</feature>
<proteinExistence type="predicted"/>
<name>A0ABP9U9C1_9MICO</name>
<evidence type="ECO:0000313" key="3">
    <source>
        <dbReference type="Proteomes" id="UP001498935"/>
    </source>
</evidence>
<evidence type="ECO:0000256" key="1">
    <source>
        <dbReference type="SAM" id="MobiDB-lite"/>
    </source>
</evidence>
<feature type="compositionally biased region" description="Gly residues" evidence="1">
    <location>
        <begin position="25"/>
        <end position="36"/>
    </location>
</feature>
<evidence type="ECO:0000313" key="2">
    <source>
        <dbReference type="EMBL" id="GAA5342271.1"/>
    </source>
</evidence>
<organism evidence="2 3">
    <name type="scientific">Brevibacterium ammoniilyticum</name>
    <dbReference type="NCBI Taxonomy" id="1046555"/>
    <lineage>
        <taxon>Bacteria</taxon>
        <taxon>Bacillati</taxon>
        <taxon>Actinomycetota</taxon>
        <taxon>Actinomycetes</taxon>
        <taxon>Micrococcales</taxon>
        <taxon>Brevibacteriaceae</taxon>
        <taxon>Brevibacterium</taxon>
    </lineage>
</organism>
<reference evidence="2 3" key="1">
    <citation type="submission" date="2024-02" db="EMBL/GenBank/DDBJ databases">
        <title>Characterization of antibiotic resistant novel bacterial strains and their environmental applications.</title>
        <authorList>
            <person name="Manzoor S."/>
            <person name="Abbas S."/>
            <person name="Arshad M."/>
            <person name="Li W.J."/>
            <person name="Ahmed I."/>
        </authorList>
    </citation>
    <scope>NUCLEOTIDE SEQUENCE [LARGE SCALE GENOMIC DNA]</scope>
    <source>
        <strain evidence="2 3">KACC 15558</strain>
    </source>
</reference>
<dbReference type="EMBL" id="BAABNP010000021">
    <property type="protein sequence ID" value="GAA5342271.1"/>
    <property type="molecule type" value="Genomic_DNA"/>
</dbReference>
<accession>A0ABP9U9C1</accession>
<gene>
    <name evidence="2" type="ORF">KACC15558_33120</name>
</gene>
<protein>
    <submittedName>
        <fullName evidence="2">Uncharacterized protein</fullName>
    </submittedName>
</protein>
<sequence>MRAGTSLGASKNAKGAAITRRLRKGGPGSRLLGLGGEVTEPKRRSRTPLTAKQIDDIHTARDNGESFMSIPQRFEANRTTGWKKTARTVGPSTADLS</sequence>
<comment type="caution">
    <text evidence="2">The sequence shown here is derived from an EMBL/GenBank/DDBJ whole genome shotgun (WGS) entry which is preliminary data.</text>
</comment>
<keyword evidence="3" id="KW-1185">Reference proteome</keyword>